<dbReference type="AlphaFoldDB" id="A0A1Y5TBJ6"/>
<evidence type="ECO:0000256" key="4">
    <source>
        <dbReference type="ARBA" id="ARBA00022692"/>
    </source>
</evidence>
<dbReference type="Pfam" id="PF26002">
    <property type="entry name" value="Beta-barrel_AprE"/>
    <property type="match status" value="1"/>
</dbReference>
<dbReference type="RefSeq" id="WP_085865386.1">
    <property type="nucleotide sequence ID" value="NZ_FWFT01000005.1"/>
</dbReference>
<comment type="similarity">
    <text evidence="2">Belongs to the membrane fusion protein (MFP) (TC 8.A.1) family.</text>
</comment>
<evidence type="ECO:0000256" key="5">
    <source>
        <dbReference type="ARBA" id="ARBA00022989"/>
    </source>
</evidence>
<keyword evidence="5 7" id="KW-1133">Transmembrane helix</keyword>
<evidence type="ECO:0000313" key="10">
    <source>
        <dbReference type="Proteomes" id="UP000193623"/>
    </source>
</evidence>
<dbReference type="EMBL" id="FWFT01000005">
    <property type="protein sequence ID" value="SLN56669.1"/>
    <property type="molecule type" value="Genomic_DNA"/>
</dbReference>
<evidence type="ECO:0000256" key="2">
    <source>
        <dbReference type="ARBA" id="ARBA00009477"/>
    </source>
</evidence>
<dbReference type="PANTHER" id="PTHR30386">
    <property type="entry name" value="MEMBRANE FUSION SUBUNIT OF EMRAB-TOLC MULTIDRUG EFFLUX PUMP"/>
    <property type="match status" value="1"/>
</dbReference>
<evidence type="ECO:0000256" key="7">
    <source>
        <dbReference type="SAM" id="Phobius"/>
    </source>
</evidence>
<dbReference type="Gene3D" id="2.40.50.100">
    <property type="match status" value="2"/>
</dbReference>
<sequence length="386" mass="42668">MRASGSRKRRSSATLVWVLAAFVTVFVIWARNAPLDEIVRGPGVLVPSSSNQIVQSLEGGILEEINVGEGDFVEEGQIIARLNETQYRADVRDFEGQILAIDARLDRLRAELSGVTDFSLDDRFWQADPILAQSEVQLFEARLFDHETAITSARDKVDLDARQVSLLDDLVAKNAVPEIDLINAQSAALDSQALLDQLTAEFQLDRADEISELLTEKARLEAQIAQSRDQLLRSTLRSPANGIVNTIFTTTVGGVVQPGEPIFEITPQNDELLIEVRIRPADIAFVTPNMPSTIKLTAYDFTIYGSLYGEVAQISADTFEDEETADAEPYYKVLVAIDPASLIGRQEIFDIRPGMLASAELHVGEKTVMQYLIKPLIKANEALREP</sequence>
<gene>
    <name evidence="9" type="primary">prsE_3</name>
    <name evidence="9" type="ORF">PSJ8397_03010</name>
</gene>
<dbReference type="Gene3D" id="2.40.30.170">
    <property type="match status" value="1"/>
</dbReference>
<dbReference type="InterPro" id="IPR006144">
    <property type="entry name" value="Secretion_HlyD_CS"/>
</dbReference>
<accession>A0A1Y5TBJ6</accession>
<comment type="subcellular location">
    <subcellularLocation>
        <location evidence="1">Membrane</location>
        <topology evidence="1">Single-pass membrane protein</topology>
    </subcellularLocation>
</comment>
<keyword evidence="4 7" id="KW-0812">Transmembrane</keyword>
<evidence type="ECO:0000256" key="3">
    <source>
        <dbReference type="ARBA" id="ARBA00022448"/>
    </source>
</evidence>
<dbReference type="PANTHER" id="PTHR30386:SF26">
    <property type="entry name" value="TRANSPORT PROTEIN COMB"/>
    <property type="match status" value="1"/>
</dbReference>
<evidence type="ECO:0000256" key="6">
    <source>
        <dbReference type="ARBA" id="ARBA00023136"/>
    </source>
</evidence>
<proteinExistence type="inferred from homology"/>
<reference evidence="9 10" key="1">
    <citation type="submission" date="2017-03" db="EMBL/GenBank/DDBJ databases">
        <authorList>
            <person name="Afonso C.L."/>
            <person name="Miller P.J."/>
            <person name="Scott M.A."/>
            <person name="Spackman E."/>
            <person name="Goraichik I."/>
            <person name="Dimitrov K.M."/>
            <person name="Suarez D.L."/>
            <person name="Swayne D.E."/>
        </authorList>
    </citation>
    <scope>NUCLEOTIDE SEQUENCE [LARGE SCALE GENOMIC DNA]</scope>
    <source>
        <strain evidence="9 10">CECT 8397</strain>
    </source>
</reference>
<feature type="domain" description="AprE-like beta-barrel" evidence="8">
    <location>
        <begin position="272"/>
        <end position="363"/>
    </location>
</feature>
<name>A0A1Y5TBJ6_9RHOB</name>
<dbReference type="OrthoDB" id="9810980at2"/>
<dbReference type="SUPFAM" id="SSF111369">
    <property type="entry name" value="HlyD-like secretion proteins"/>
    <property type="match status" value="1"/>
</dbReference>
<keyword evidence="6 7" id="KW-0472">Membrane</keyword>
<dbReference type="Proteomes" id="UP000193623">
    <property type="component" value="Unassembled WGS sequence"/>
</dbReference>
<dbReference type="InterPro" id="IPR050739">
    <property type="entry name" value="MFP"/>
</dbReference>
<evidence type="ECO:0000256" key="1">
    <source>
        <dbReference type="ARBA" id="ARBA00004167"/>
    </source>
</evidence>
<keyword evidence="10" id="KW-1185">Reference proteome</keyword>
<protein>
    <submittedName>
        <fullName evidence="9">Type I secretion system membrane fusion protein PrsE</fullName>
    </submittedName>
</protein>
<dbReference type="Gene3D" id="1.10.287.470">
    <property type="entry name" value="Helix hairpin bin"/>
    <property type="match status" value="1"/>
</dbReference>
<dbReference type="PROSITE" id="PS00543">
    <property type="entry name" value="HLYD_FAMILY"/>
    <property type="match status" value="1"/>
</dbReference>
<dbReference type="GO" id="GO:0009306">
    <property type="term" value="P:protein secretion"/>
    <property type="evidence" value="ECO:0007669"/>
    <property type="project" value="InterPro"/>
</dbReference>
<organism evidence="9 10">
    <name type="scientific">Pseudooctadecabacter jejudonensis</name>
    <dbReference type="NCBI Taxonomy" id="1391910"/>
    <lineage>
        <taxon>Bacteria</taxon>
        <taxon>Pseudomonadati</taxon>
        <taxon>Pseudomonadota</taxon>
        <taxon>Alphaproteobacteria</taxon>
        <taxon>Rhodobacterales</taxon>
        <taxon>Paracoccaceae</taxon>
        <taxon>Pseudooctadecabacter</taxon>
    </lineage>
</organism>
<feature type="transmembrane region" description="Helical" evidence="7">
    <location>
        <begin position="12"/>
        <end position="30"/>
    </location>
</feature>
<dbReference type="InterPro" id="IPR058982">
    <property type="entry name" value="Beta-barrel_AprE"/>
</dbReference>
<dbReference type="PRINTS" id="PR01490">
    <property type="entry name" value="RTXTOXIND"/>
</dbReference>
<evidence type="ECO:0000259" key="8">
    <source>
        <dbReference type="Pfam" id="PF26002"/>
    </source>
</evidence>
<dbReference type="GO" id="GO:0016020">
    <property type="term" value="C:membrane"/>
    <property type="evidence" value="ECO:0007669"/>
    <property type="project" value="UniProtKB-SubCell"/>
</dbReference>
<evidence type="ECO:0000313" key="9">
    <source>
        <dbReference type="EMBL" id="SLN56669.1"/>
    </source>
</evidence>
<keyword evidence="3" id="KW-0813">Transport</keyword>